<comment type="caution">
    <text evidence="1">The sequence shown here is derived from an EMBL/GenBank/DDBJ whole genome shotgun (WGS) entry which is preliminary data.</text>
</comment>
<organism evidence="1 2">
    <name type="scientific">Arthrobacter mangrovi</name>
    <dbReference type="NCBI Taxonomy" id="2966350"/>
    <lineage>
        <taxon>Bacteria</taxon>
        <taxon>Bacillati</taxon>
        <taxon>Actinomycetota</taxon>
        <taxon>Actinomycetes</taxon>
        <taxon>Micrococcales</taxon>
        <taxon>Micrococcaceae</taxon>
        <taxon>Arthrobacter</taxon>
    </lineage>
</organism>
<dbReference type="RefSeq" id="WP_264797477.1">
    <property type="nucleotide sequence ID" value="NZ_BRVS01000032.1"/>
</dbReference>
<accession>A0ABQ5MZK9</accession>
<dbReference type="EMBL" id="BRVS01000032">
    <property type="protein sequence ID" value="GLB69383.1"/>
    <property type="molecule type" value="Genomic_DNA"/>
</dbReference>
<gene>
    <name evidence="1" type="ORF">AHIS1636_38270</name>
</gene>
<keyword evidence="2" id="KW-1185">Reference proteome</keyword>
<name>A0ABQ5MZK9_9MICC</name>
<dbReference type="InterPro" id="IPR046193">
    <property type="entry name" value="DUF6221"/>
</dbReference>
<sequence length="88" mass="10030">MEEIVEFLLARIAEDEANVRSWAEAASVPVLDRALAECEAKRRLIRHVRQLAGHRCEDAGLLTLLQIMALPYVGHPAYRERWRPAGRP</sequence>
<protein>
    <submittedName>
        <fullName evidence="1">Uncharacterized protein</fullName>
    </submittedName>
</protein>
<reference evidence="1 2" key="1">
    <citation type="journal article" date="2023" name="Int. J. Syst. Evol. Microbiol.">
        <title>Arthrobacter mangrovi sp. nov., an actinobacterium isolated from the rhizosphere of a mangrove.</title>
        <authorList>
            <person name="Hamada M."/>
            <person name="Saitou S."/>
            <person name="Enomoto N."/>
            <person name="Nanri K."/>
            <person name="Hidaka K."/>
            <person name="Miura T."/>
            <person name="Tamura T."/>
        </authorList>
    </citation>
    <scope>NUCLEOTIDE SEQUENCE [LARGE SCALE GENOMIC DNA]</scope>
    <source>
        <strain evidence="1 2">NBRC 112813</strain>
    </source>
</reference>
<dbReference type="Proteomes" id="UP001209654">
    <property type="component" value="Unassembled WGS sequence"/>
</dbReference>
<proteinExistence type="predicted"/>
<evidence type="ECO:0000313" key="2">
    <source>
        <dbReference type="Proteomes" id="UP001209654"/>
    </source>
</evidence>
<dbReference type="Pfam" id="PF19730">
    <property type="entry name" value="DUF6221"/>
    <property type="match status" value="1"/>
</dbReference>
<evidence type="ECO:0000313" key="1">
    <source>
        <dbReference type="EMBL" id="GLB69383.1"/>
    </source>
</evidence>